<evidence type="ECO:0000256" key="3">
    <source>
        <dbReference type="PIRSR" id="PIRSR000149-1"/>
    </source>
</evidence>
<feature type="active site" description="Nucleophile" evidence="3">
    <location>
        <position position="158"/>
    </location>
</feature>
<sequence length="342" mass="37456">MVKVAINGFGRIGRTAFKQALELPKEINIVAINDLTTPENLAYLLRYDSVYGPYKKTVEMETKGDQNYLVVDGKKYLYLSEKDPRQLPWERLGVDVVIESTGAFTTSEKAKAHLDTGAKRVVISAPVKDEETPHVLVGTNEKELNDKNLARITSDASCTTNAVVPLAQIFLNDPGILKSMMTTVHGYTASQSLVDGPNSKDSLRGRAAALNIVPSSTGAAIAAQKSIPDLENKFDAVAIRVPVISGSIVDFTFVAEHKTSVEQVNEIMRKATKEKRWQGVFRVTEEPLVSTDILGDPHASIADLSFTRVVDGDLVKVLAWYDNEWGYTATLIKHVIAVGKLI</sequence>
<dbReference type="PANTHER" id="PTHR43148">
    <property type="entry name" value="GLYCERALDEHYDE-3-PHOSPHATE DEHYDROGENASE 2"/>
    <property type="match status" value="1"/>
</dbReference>
<dbReference type="FunFam" id="3.30.360.10:FF:000002">
    <property type="entry name" value="Glyceraldehyde-3-phosphate dehydrogenase"/>
    <property type="match status" value="1"/>
</dbReference>
<dbReference type="AlphaFoldDB" id="A0A1G2HH31"/>
<feature type="binding site" evidence="5">
    <location>
        <position position="323"/>
    </location>
    <ligand>
        <name>NAD(+)</name>
        <dbReference type="ChEBI" id="CHEBI:57540"/>
    </ligand>
</feature>
<feature type="binding site" evidence="4">
    <location>
        <begin position="157"/>
        <end position="159"/>
    </location>
    <ligand>
        <name>D-glyceraldehyde 3-phosphate</name>
        <dbReference type="ChEBI" id="CHEBI:59776"/>
    </ligand>
</feature>
<dbReference type="InterPro" id="IPR006424">
    <property type="entry name" value="Glyceraldehyde-3-P_DH_1"/>
</dbReference>
<dbReference type="NCBIfam" id="TIGR01534">
    <property type="entry name" value="GAPDH-I"/>
    <property type="match status" value="1"/>
</dbReference>
<dbReference type="InterPro" id="IPR020831">
    <property type="entry name" value="GlycerAld/Erythrose_P_DH"/>
</dbReference>
<name>A0A1G2HH31_9BACT</name>
<proteinExistence type="inferred from homology"/>
<dbReference type="Proteomes" id="UP000176770">
    <property type="component" value="Unassembled WGS sequence"/>
</dbReference>
<dbReference type="SUPFAM" id="SSF55347">
    <property type="entry name" value="Glyceraldehyde-3-phosphate dehydrogenase-like, C-terminal domain"/>
    <property type="match status" value="1"/>
</dbReference>
<feature type="binding site" evidence="5">
    <location>
        <position position="124"/>
    </location>
    <ligand>
        <name>NAD(+)</name>
        <dbReference type="ChEBI" id="CHEBI:57540"/>
    </ligand>
</feature>
<evidence type="ECO:0000256" key="2">
    <source>
        <dbReference type="ARBA" id="ARBA00023002"/>
    </source>
</evidence>
<dbReference type="InterPro" id="IPR036291">
    <property type="entry name" value="NAD(P)-bd_dom_sf"/>
</dbReference>
<evidence type="ECO:0000256" key="4">
    <source>
        <dbReference type="PIRSR" id="PIRSR000149-2"/>
    </source>
</evidence>
<dbReference type="GO" id="GO:0050661">
    <property type="term" value="F:NADP binding"/>
    <property type="evidence" value="ECO:0007669"/>
    <property type="project" value="InterPro"/>
</dbReference>
<dbReference type="CDD" id="cd05214">
    <property type="entry name" value="GAPDH_I_N"/>
    <property type="match status" value="1"/>
</dbReference>
<gene>
    <name evidence="9" type="ORF">A3F94_01955</name>
</gene>
<evidence type="ECO:0000313" key="9">
    <source>
        <dbReference type="EMBL" id="OGZ61689.1"/>
    </source>
</evidence>
<dbReference type="Pfam" id="PF00044">
    <property type="entry name" value="Gp_dh_N"/>
    <property type="match status" value="1"/>
</dbReference>
<organism evidence="9 10">
    <name type="scientific">Candidatus Spechtbacteria bacterium RIFCSPLOWO2_12_FULL_38_22</name>
    <dbReference type="NCBI Taxonomy" id="1802165"/>
    <lineage>
        <taxon>Bacteria</taxon>
        <taxon>Candidatus Spechtiibacteriota</taxon>
    </lineage>
</organism>
<evidence type="ECO:0000313" key="10">
    <source>
        <dbReference type="Proteomes" id="UP000176770"/>
    </source>
</evidence>
<evidence type="ECO:0000256" key="6">
    <source>
        <dbReference type="PIRSR" id="PIRSR000149-4"/>
    </source>
</evidence>
<dbReference type="Gene3D" id="3.40.50.720">
    <property type="entry name" value="NAD(P)-binding Rossmann-like Domain"/>
    <property type="match status" value="1"/>
</dbReference>
<dbReference type="CDD" id="cd18126">
    <property type="entry name" value="GAPDH_I_C"/>
    <property type="match status" value="1"/>
</dbReference>
<reference evidence="9 10" key="1">
    <citation type="journal article" date="2016" name="Nat. Commun.">
        <title>Thousands of microbial genomes shed light on interconnected biogeochemical processes in an aquifer system.</title>
        <authorList>
            <person name="Anantharaman K."/>
            <person name="Brown C.T."/>
            <person name="Hug L.A."/>
            <person name="Sharon I."/>
            <person name="Castelle C.J."/>
            <person name="Probst A.J."/>
            <person name="Thomas B.C."/>
            <person name="Singh A."/>
            <person name="Wilkins M.J."/>
            <person name="Karaoz U."/>
            <person name="Brodie E.L."/>
            <person name="Williams K.H."/>
            <person name="Hubbard S.S."/>
            <person name="Banfield J.F."/>
        </authorList>
    </citation>
    <scope>NUCLEOTIDE SEQUENCE [LARGE SCALE GENOMIC DNA]</scope>
</reference>
<dbReference type="STRING" id="1802165.A3F94_01955"/>
<feature type="binding site" evidence="4">
    <location>
        <begin position="217"/>
        <end position="218"/>
    </location>
    <ligand>
        <name>D-glyceraldehyde 3-phosphate</name>
        <dbReference type="ChEBI" id="CHEBI:59776"/>
    </ligand>
</feature>
<comment type="caution">
    <text evidence="9">The sequence shown here is derived from an EMBL/GenBank/DDBJ whole genome shotgun (WGS) entry which is preliminary data.</text>
</comment>
<evidence type="ECO:0000256" key="5">
    <source>
        <dbReference type="PIRSR" id="PIRSR000149-3"/>
    </source>
</evidence>
<dbReference type="GO" id="GO:0051287">
    <property type="term" value="F:NAD binding"/>
    <property type="evidence" value="ECO:0007669"/>
    <property type="project" value="InterPro"/>
</dbReference>
<keyword evidence="5" id="KW-0520">NAD</keyword>
<dbReference type="SUPFAM" id="SSF51735">
    <property type="entry name" value="NAD(P)-binding Rossmann-fold domains"/>
    <property type="match status" value="1"/>
</dbReference>
<comment type="similarity">
    <text evidence="1 7">Belongs to the glyceraldehyde-3-phosphate dehydrogenase family.</text>
</comment>
<dbReference type="PIRSF" id="PIRSF000149">
    <property type="entry name" value="GAP_DH"/>
    <property type="match status" value="1"/>
</dbReference>
<evidence type="ECO:0000256" key="1">
    <source>
        <dbReference type="ARBA" id="ARBA00007406"/>
    </source>
</evidence>
<feature type="domain" description="Glyceraldehyde 3-phosphate dehydrogenase NAD(P) binding" evidence="8">
    <location>
        <begin position="2"/>
        <end position="158"/>
    </location>
</feature>
<dbReference type="InterPro" id="IPR020829">
    <property type="entry name" value="GlycerAld_3-P_DH_cat"/>
</dbReference>
<dbReference type="InterPro" id="IPR020828">
    <property type="entry name" value="GlycerAld_3-P_DH_NAD(P)-bd"/>
</dbReference>
<accession>A0A1G2HH31</accession>
<dbReference type="PRINTS" id="PR00078">
    <property type="entry name" value="G3PDHDRGNASE"/>
</dbReference>
<evidence type="ECO:0000256" key="7">
    <source>
        <dbReference type="RuleBase" id="RU000397"/>
    </source>
</evidence>
<feature type="binding site" evidence="5">
    <location>
        <position position="34"/>
    </location>
    <ligand>
        <name>NAD(+)</name>
        <dbReference type="ChEBI" id="CHEBI:57540"/>
    </ligand>
</feature>
<dbReference type="Gene3D" id="3.30.360.10">
    <property type="entry name" value="Dihydrodipicolinate Reductase, domain 2"/>
    <property type="match status" value="1"/>
</dbReference>
<feature type="site" description="Activates thiol group during catalysis" evidence="6">
    <location>
        <position position="185"/>
    </location>
</feature>
<evidence type="ECO:0000259" key="8">
    <source>
        <dbReference type="SMART" id="SM00846"/>
    </source>
</evidence>
<feature type="binding site" evidence="4">
    <location>
        <position position="240"/>
    </location>
    <ligand>
        <name>D-glyceraldehyde 3-phosphate</name>
        <dbReference type="ChEBI" id="CHEBI:59776"/>
    </ligand>
</feature>
<dbReference type="EMBL" id="MHOK01000019">
    <property type="protein sequence ID" value="OGZ61689.1"/>
    <property type="molecule type" value="Genomic_DNA"/>
</dbReference>
<keyword evidence="5" id="KW-0547">Nucleotide-binding</keyword>
<dbReference type="GO" id="GO:0016620">
    <property type="term" value="F:oxidoreductase activity, acting on the aldehyde or oxo group of donors, NAD or NADP as acceptor"/>
    <property type="evidence" value="ECO:0007669"/>
    <property type="project" value="InterPro"/>
</dbReference>
<feature type="binding site" evidence="4">
    <location>
        <position position="188"/>
    </location>
    <ligand>
        <name>D-glyceraldehyde 3-phosphate</name>
        <dbReference type="ChEBI" id="CHEBI:59776"/>
    </ligand>
</feature>
<dbReference type="FunFam" id="3.40.50.720:FF:000001">
    <property type="entry name" value="Glyceraldehyde-3-phosphate dehydrogenase"/>
    <property type="match status" value="1"/>
</dbReference>
<keyword evidence="2" id="KW-0560">Oxidoreductase</keyword>
<protein>
    <submittedName>
        <fullName evidence="9">Type I glyceraldehyde-3-phosphate dehydrogenase</fullName>
    </submittedName>
</protein>
<feature type="binding site" evidence="5">
    <location>
        <begin position="11"/>
        <end position="12"/>
    </location>
    <ligand>
        <name>NAD(+)</name>
        <dbReference type="ChEBI" id="CHEBI:57540"/>
    </ligand>
</feature>
<dbReference type="Pfam" id="PF02800">
    <property type="entry name" value="Gp_dh_C"/>
    <property type="match status" value="1"/>
</dbReference>
<dbReference type="GO" id="GO:0006006">
    <property type="term" value="P:glucose metabolic process"/>
    <property type="evidence" value="ECO:0007669"/>
    <property type="project" value="InterPro"/>
</dbReference>
<dbReference type="SMART" id="SM00846">
    <property type="entry name" value="Gp_dh_N"/>
    <property type="match status" value="1"/>
</dbReference>